<reference evidence="2 4" key="2">
    <citation type="submission" date="2020-06" db="EMBL/GenBank/DDBJ databases">
        <title>Photobacterium damselae subsp. damselae comparative genomics.</title>
        <authorList>
            <person name="Osorio C.R."/>
        </authorList>
    </citation>
    <scope>NUCLEOTIDE SEQUENCE [LARGE SCALE GENOMIC DNA]</scope>
    <source>
        <strain evidence="2 4">TW250/03</strain>
    </source>
</reference>
<dbReference type="EMBL" id="JABXOR010001260">
    <property type="protein sequence ID" value="NVP02460.1"/>
    <property type="molecule type" value="Genomic_DNA"/>
</dbReference>
<dbReference type="Proteomes" id="UP000480943">
    <property type="component" value="Unassembled WGS sequence"/>
</dbReference>
<accession>A0A850R0W3</accession>
<evidence type="ECO:0000313" key="1">
    <source>
        <dbReference type="EMBL" id="KAB1185688.1"/>
    </source>
</evidence>
<evidence type="ECO:0000313" key="4">
    <source>
        <dbReference type="Proteomes" id="UP000533429"/>
    </source>
</evidence>
<evidence type="ECO:0000313" key="3">
    <source>
        <dbReference type="Proteomes" id="UP000480943"/>
    </source>
</evidence>
<sequence>MCLRYSNLVGNTPSSVLKWLQKKEQFILVNNALTVPDFLDQSMAASFRDKLKSDLIHAQDICKHYRSSLTIAVDVAFNRYPIIAITSKSDRLFTVELIISNNIEDSIDVNSLESAYNYVRLIQQKHCKAFIADASHVGGWLTTLSIDKRLSVLQNIILGDFGQNYFSPTLNIVERMRIDNNQLIGPKSQDYFIDRNSNTKIYDPYYLTEAPASRYGWSYIKWFLNLRND</sequence>
<dbReference type="RefSeq" id="WP_106340384.1">
    <property type="nucleotide sequence ID" value="NZ_PVXI01000106.1"/>
</dbReference>
<comment type="caution">
    <text evidence="2">The sequence shown here is derived from an EMBL/GenBank/DDBJ whole genome shotgun (WGS) entry which is preliminary data.</text>
</comment>
<name>A0A850R0W3_PHODD</name>
<organism evidence="2 4">
    <name type="scientific">Photobacterium damselae subsp. damselae</name>
    <name type="common">Listonella damsela</name>
    <dbReference type="NCBI Taxonomy" id="85581"/>
    <lineage>
        <taxon>Bacteria</taxon>
        <taxon>Pseudomonadati</taxon>
        <taxon>Pseudomonadota</taxon>
        <taxon>Gammaproteobacteria</taxon>
        <taxon>Vibrionales</taxon>
        <taxon>Vibrionaceae</taxon>
        <taxon>Photobacterium</taxon>
    </lineage>
</organism>
<proteinExistence type="predicted"/>
<dbReference type="AlphaFoldDB" id="A0A850R0W3"/>
<reference evidence="1 3" key="1">
    <citation type="submission" date="2019-09" db="EMBL/GenBank/DDBJ databases">
        <title>Photobacterium damselae subsp. damselae CDC-2227-81, a human clinical isolate.</title>
        <authorList>
            <person name="Osorio C.R."/>
        </authorList>
    </citation>
    <scope>NUCLEOTIDE SEQUENCE [LARGE SCALE GENOMIC DNA]</scope>
    <source>
        <strain evidence="1 3">CDC-2227-81</strain>
    </source>
</reference>
<protein>
    <submittedName>
        <fullName evidence="2">Uncharacterized protein</fullName>
    </submittedName>
</protein>
<evidence type="ECO:0000313" key="2">
    <source>
        <dbReference type="EMBL" id="NVP02460.1"/>
    </source>
</evidence>
<gene>
    <name evidence="1" type="ORF">F6450_00935</name>
    <name evidence="2" type="ORF">HWA77_19795</name>
</gene>
<dbReference type="EMBL" id="VZUQ01000014">
    <property type="protein sequence ID" value="KAB1185688.1"/>
    <property type="molecule type" value="Genomic_DNA"/>
</dbReference>
<dbReference type="Proteomes" id="UP000533429">
    <property type="component" value="Unassembled WGS sequence"/>
</dbReference>